<feature type="region of interest" description="Disordered" evidence="1">
    <location>
        <begin position="1"/>
        <end position="57"/>
    </location>
</feature>
<evidence type="ECO:0008006" key="4">
    <source>
        <dbReference type="Google" id="ProtNLM"/>
    </source>
</evidence>
<dbReference type="OrthoDB" id="2104370at2759"/>
<feature type="compositionally biased region" description="Low complexity" evidence="1">
    <location>
        <begin position="329"/>
        <end position="341"/>
    </location>
</feature>
<keyword evidence="3" id="KW-1185">Reference proteome</keyword>
<dbReference type="EMBL" id="MU005974">
    <property type="protein sequence ID" value="KAF2861204.1"/>
    <property type="molecule type" value="Genomic_DNA"/>
</dbReference>
<dbReference type="GO" id="GO:0003688">
    <property type="term" value="F:DNA replication origin binding"/>
    <property type="evidence" value="ECO:0007669"/>
    <property type="project" value="TreeGrafter"/>
</dbReference>
<name>A0A6A7C166_9PEZI</name>
<reference evidence="2" key="1">
    <citation type="journal article" date="2020" name="Stud. Mycol.">
        <title>101 Dothideomycetes genomes: a test case for predicting lifestyles and emergence of pathogens.</title>
        <authorList>
            <person name="Haridas S."/>
            <person name="Albert R."/>
            <person name="Binder M."/>
            <person name="Bloem J."/>
            <person name="Labutti K."/>
            <person name="Salamov A."/>
            <person name="Andreopoulos B."/>
            <person name="Baker S."/>
            <person name="Barry K."/>
            <person name="Bills G."/>
            <person name="Bluhm B."/>
            <person name="Cannon C."/>
            <person name="Castanera R."/>
            <person name="Culley D."/>
            <person name="Daum C."/>
            <person name="Ezra D."/>
            <person name="Gonzalez J."/>
            <person name="Henrissat B."/>
            <person name="Kuo A."/>
            <person name="Liang C."/>
            <person name="Lipzen A."/>
            <person name="Lutzoni F."/>
            <person name="Magnuson J."/>
            <person name="Mondo S."/>
            <person name="Nolan M."/>
            <person name="Ohm R."/>
            <person name="Pangilinan J."/>
            <person name="Park H.-J."/>
            <person name="Ramirez L."/>
            <person name="Alfaro M."/>
            <person name="Sun H."/>
            <person name="Tritt A."/>
            <person name="Yoshinaga Y."/>
            <person name="Zwiers L.-H."/>
            <person name="Turgeon B."/>
            <person name="Goodwin S."/>
            <person name="Spatafora J."/>
            <person name="Crous P."/>
            <person name="Grigoriev I."/>
        </authorList>
    </citation>
    <scope>NUCLEOTIDE SEQUENCE</scope>
    <source>
        <strain evidence="2">CBS 480.64</strain>
    </source>
</reference>
<feature type="compositionally biased region" description="Polar residues" evidence="1">
    <location>
        <begin position="220"/>
        <end position="230"/>
    </location>
</feature>
<sequence>MYRPHEPGVGGGQRHTLPTTASSSYMPNSFSSMFSTPQNQRSTSSSGAANSRSLPRKDVSAETITDAYVQFMLFCNPQFPLDVDTELLRTTFNSPPRSNDKHFDTYRLFELIRKFEAKEIKTWGQLALDLGVEAPDLSKGQSAQKVQQYSVRLKRWMRAMHIDAFFEYLLGKQNPYFTNVSSTDASLQVGRSGVPPEEDLALRALDPSFRPKRGRRRNSEVNQDANNEGPSSIEGGAEEGFAYSESPANPPPDQYNDPWSLTPQTYSWANRQAPQSTTPAAAPSSLMWSHGASPHPISAQPSSMVSQLEAALDANEVRSTVRKRRKHGPAVSSAWPSSAAPGTKPRGRPPANRNPMSPSATSALPQSTTTPPLDQPSPQTAVSGYQSPAKRTKLSLQVPLHQGPVVRLATPPSVYVNGTSHESLEDPPFPLETLKKALTSDLLRAEVEGRGRLNETEAKRLSEAIIHRLNLHENNTARITAASWLGLGGHLHIPTGTASSIGRNKKIKVNSNGETTYHISWTAVLGGCEGQFELLHLTLAEPSPKEDEYDARIRALTGARVPEDGEDDENVDWKSKYKVLDLEVRLAVGELQRLKGQVIDKVLDVLL</sequence>
<dbReference type="Pfam" id="PF09441">
    <property type="entry name" value="Abp2"/>
    <property type="match status" value="1"/>
</dbReference>
<proteinExistence type="predicted"/>
<feature type="compositionally biased region" description="Polar residues" evidence="1">
    <location>
        <begin position="257"/>
        <end position="270"/>
    </location>
</feature>
<feature type="compositionally biased region" description="Low complexity" evidence="1">
    <location>
        <begin position="272"/>
        <end position="285"/>
    </location>
</feature>
<evidence type="ECO:0000313" key="3">
    <source>
        <dbReference type="Proteomes" id="UP000799421"/>
    </source>
</evidence>
<accession>A0A6A7C166</accession>
<dbReference type="AlphaFoldDB" id="A0A6A7C166"/>
<feature type="compositionally biased region" description="Low complexity" evidence="1">
    <location>
        <begin position="22"/>
        <end position="53"/>
    </location>
</feature>
<gene>
    <name evidence="2" type="ORF">K470DRAFT_257112</name>
</gene>
<evidence type="ECO:0000313" key="2">
    <source>
        <dbReference type="EMBL" id="KAF2861204.1"/>
    </source>
</evidence>
<feature type="compositionally biased region" description="Polar residues" evidence="1">
    <location>
        <begin position="354"/>
        <end position="386"/>
    </location>
</feature>
<dbReference type="Proteomes" id="UP000799421">
    <property type="component" value="Unassembled WGS sequence"/>
</dbReference>
<dbReference type="InterPro" id="IPR018562">
    <property type="entry name" value="ARS-binding_2"/>
</dbReference>
<dbReference type="PANTHER" id="PTHR42048:SF1">
    <property type="entry name" value="ARS-BINDING PROTEIN 2"/>
    <property type="match status" value="1"/>
</dbReference>
<evidence type="ECO:0000256" key="1">
    <source>
        <dbReference type="SAM" id="MobiDB-lite"/>
    </source>
</evidence>
<protein>
    <recommendedName>
        <fullName evidence="4">ARS binding protein 2</fullName>
    </recommendedName>
</protein>
<dbReference type="PANTHER" id="PTHR42048">
    <property type="entry name" value="ARS-BINDING PROTEIN 2"/>
    <property type="match status" value="1"/>
</dbReference>
<feature type="region of interest" description="Disordered" evidence="1">
    <location>
        <begin position="187"/>
        <end position="389"/>
    </location>
</feature>
<organism evidence="2 3">
    <name type="scientific">Piedraia hortae CBS 480.64</name>
    <dbReference type="NCBI Taxonomy" id="1314780"/>
    <lineage>
        <taxon>Eukaryota</taxon>
        <taxon>Fungi</taxon>
        <taxon>Dikarya</taxon>
        <taxon>Ascomycota</taxon>
        <taxon>Pezizomycotina</taxon>
        <taxon>Dothideomycetes</taxon>
        <taxon>Dothideomycetidae</taxon>
        <taxon>Capnodiales</taxon>
        <taxon>Piedraiaceae</taxon>
        <taxon>Piedraia</taxon>
    </lineage>
</organism>